<keyword evidence="5" id="KW-1185">Reference proteome</keyword>
<feature type="compositionally biased region" description="Low complexity" evidence="1">
    <location>
        <begin position="262"/>
        <end position="282"/>
    </location>
</feature>
<feature type="transmembrane region" description="Helical" evidence="2">
    <location>
        <begin position="292"/>
        <end position="312"/>
    </location>
</feature>
<feature type="region of interest" description="Disordered" evidence="1">
    <location>
        <begin position="259"/>
        <end position="287"/>
    </location>
</feature>
<protein>
    <recommendedName>
        <fullName evidence="6">Ig-like domain repeat protein</fullName>
    </recommendedName>
</protein>
<evidence type="ECO:0000313" key="4">
    <source>
        <dbReference type="EMBL" id="MCT2042209.1"/>
    </source>
</evidence>
<organism evidence="4 5">
    <name type="scientific">Pseudoclavibacter albus</name>
    <dbReference type="NCBI Taxonomy" id="272241"/>
    <lineage>
        <taxon>Bacteria</taxon>
        <taxon>Bacillati</taxon>
        <taxon>Actinomycetota</taxon>
        <taxon>Actinomycetes</taxon>
        <taxon>Micrococcales</taxon>
        <taxon>Microbacteriaceae</taxon>
        <taxon>Pseudoclavibacter</taxon>
    </lineage>
</organism>
<dbReference type="EMBL" id="JALXSQ010000005">
    <property type="protein sequence ID" value="MCT2042209.1"/>
    <property type="molecule type" value="Genomic_DNA"/>
</dbReference>
<evidence type="ECO:0000256" key="2">
    <source>
        <dbReference type="SAM" id="Phobius"/>
    </source>
</evidence>
<proteinExistence type="predicted"/>
<gene>
    <name evidence="4" type="ORF">M3D15_02470</name>
</gene>
<keyword evidence="2" id="KW-1133">Transmembrane helix</keyword>
<keyword evidence="3" id="KW-0732">Signal</keyword>
<feature type="signal peptide" evidence="3">
    <location>
        <begin position="1"/>
        <end position="19"/>
    </location>
</feature>
<name>A0ABT2HV66_9MICO</name>
<evidence type="ECO:0008006" key="6">
    <source>
        <dbReference type="Google" id="ProtNLM"/>
    </source>
</evidence>
<keyword evidence="2" id="KW-0812">Transmembrane</keyword>
<dbReference type="Proteomes" id="UP001525379">
    <property type="component" value="Unassembled WGS sequence"/>
</dbReference>
<accession>A0ABT2HV66</accession>
<evidence type="ECO:0000313" key="5">
    <source>
        <dbReference type="Proteomes" id="UP001525379"/>
    </source>
</evidence>
<sequence length="320" mass="31970">MTFSLTRIIGTIASGIVLAATLTATPAVALPQQQSTITLRDAAGLLIVEGPSDGTPMFERAIAPAPCPSGYNTSARLMFTPEGGEPIAISADTKLADPAKPAELTPEIPFIDVTGGAPAGVLGIQCLANEPGDFPNPAPEMTTLHVTFPTESTYRIDPLPVPDTSTVTLTVDPVEASTAPATVTTNVTVDPAADGTITFVDATTGVELGSTALTNGVASTELTLSASATIKAVFTPADARIVAESESAPVAITIAGVPAPAPSASATPDTNTATTTPEATTEGDLSSTGGSVLPALIALSAAAVLLGGGYLAHKRRITSG</sequence>
<evidence type="ECO:0000256" key="1">
    <source>
        <dbReference type="SAM" id="MobiDB-lite"/>
    </source>
</evidence>
<evidence type="ECO:0000256" key="3">
    <source>
        <dbReference type="SAM" id="SignalP"/>
    </source>
</evidence>
<reference evidence="4 5" key="1">
    <citation type="submission" date="2022-04" db="EMBL/GenBank/DDBJ databases">
        <title>Human microbiome associated bacterial genomes.</title>
        <authorList>
            <person name="Sandstrom S."/>
            <person name="Salamzade R."/>
            <person name="Kalan L.R."/>
        </authorList>
    </citation>
    <scope>NUCLEOTIDE SEQUENCE [LARGE SCALE GENOMIC DNA]</scope>
    <source>
        <strain evidence="5">p3-SID1799</strain>
    </source>
</reference>
<dbReference type="RefSeq" id="WP_206395333.1">
    <property type="nucleotide sequence ID" value="NZ_JAFDPW010000003.1"/>
</dbReference>
<feature type="chain" id="PRO_5046191933" description="Ig-like domain repeat protein" evidence="3">
    <location>
        <begin position="20"/>
        <end position="320"/>
    </location>
</feature>
<keyword evidence="2" id="KW-0472">Membrane</keyword>
<comment type="caution">
    <text evidence="4">The sequence shown here is derived from an EMBL/GenBank/DDBJ whole genome shotgun (WGS) entry which is preliminary data.</text>
</comment>